<keyword evidence="2" id="KW-1185">Reference proteome</keyword>
<dbReference type="Pfam" id="PF10025">
    <property type="entry name" value="DUF2267"/>
    <property type="match status" value="1"/>
</dbReference>
<organism evidence="1 2">
    <name type="scientific">Saccharopolyspora gloriosae</name>
    <dbReference type="NCBI Taxonomy" id="455344"/>
    <lineage>
        <taxon>Bacteria</taxon>
        <taxon>Bacillati</taxon>
        <taxon>Actinomycetota</taxon>
        <taxon>Actinomycetes</taxon>
        <taxon>Pseudonocardiales</taxon>
        <taxon>Pseudonocardiaceae</taxon>
        <taxon>Saccharopolyspora</taxon>
    </lineage>
</organism>
<dbReference type="AlphaFoldDB" id="A0A840NLJ9"/>
<dbReference type="InterPro" id="IPR038282">
    <property type="entry name" value="DUF2267_sf"/>
</dbReference>
<name>A0A840NLJ9_9PSEU</name>
<evidence type="ECO:0000313" key="2">
    <source>
        <dbReference type="Proteomes" id="UP000580474"/>
    </source>
</evidence>
<dbReference type="Gene3D" id="1.10.490.110">
    <property type="entry name" value="Uncharacterized conserved protein DUF2267"/>
    <property type="match status" value="1"/>
</dbReference>
<accession>A0A840NLJ9</accession>
<evidence type="ECO:0000313" key="1">
    <source>
        <dbReference type="EMBL" id="MBB5071951.1"/>
    </source>
</evidence>
<comment type="caution">
    <text evidence="1">The sequence shown here is derived from an EMBL/GenBank/DDBJ whole genome shotgun (WGS) entry which is preliminary data.</text>
</comment>
<proteinExistence type="predicted"/>
<reference evidence="1 2" key="1">
    <citation type="submission" date="2020-08" db="EMBL/GenBank/DDBJ databases">
        <title>Sequencing the genomes of 1000 actinobacteria strains.</title>
        <authorList>
            <person name="Klenk H.-P."/>
        </authorList>
    </citation>
    <scope>NUCLEOTIDE SEQUENCE [LARGE SCALE GENOMIC DNA]</scope>
    <source>
        <strain evidence="1 2">DSM 45582</strain>
    </source>
</reference>
<gene>
    <name evidence="1" type="ORF">BJ969_005039</name>
</gene>
<dbReference type="InterPro" id="IPR018727">
    <property type="entry name" value="DUF2267"/>
</dbReference>
<sequence>MQYKEFLAHLRQHGGPQDDDQADAAVKVVLATLGQRLAGNEPHDLAAQLPTELKQPLLQHNGEAEVIDDVDDFLRRVADREGPGTTPERAREHARAVFATLAGFVSAGEIDDLRAQLPAGYAALLP</sequence>
<dbReference type="Proteomes" id="UP000580474">
    <property type="component" value="Unassembled WGS sequence"/>
</dbReference>
<dbReference type="EMBL" id="JACHIV010000001">
    <property type="protein sequence ID" value="MBB5071951.1"/>
    <property type="molecule type" value="Genomic_DNA"/>
</dbReference>
<protein>
    <submittedName>
        <fullName evidence="1">Uncharacterized protein (DUF2267 family)</fullName>
    </submittedName>
</protein>
<dbReference type="RefSeq" id="WP_184482884.1">
    <property type="nucleotide sequence ID" value="NZ_JACHIV010000001.1"/>
</dbReference>